<evidence type="ECO:0000256" key="9">
    <source>
        <dbReference type="ARBA" id="ARBA00045771"/>
    </source>
</evidence>
<feature type="compositionally biased region" description="Basic and acidic residues" evidence="10">
    <location>
        <begin position="270"/>
        <end position="283"/>
    </location>
</feature>
<protein>
    <recommendedName>
        <fullName evidence="4">Nuclear protein MDM1</fullName>
    </recommendedName>
</protein>
<dbReference type="GO" id="GO:0008017">
    <property type="term" value="F:microtubule binding"/>
    <property type="evidence" value="ECO:0007669"/>
    <property type="project" value="InterPro"/>
</dbReference>
<dbReference type="GO" id="GO:0005634">
    <property type="term" value="C:nucleus"/>
    <property type="evidence" value="ECO:0007669"/>
    <property type="project" value="UniProtKB-SubCell"/>
</dbReference>
<keyword evidence="6" id="KW-0493">Microtubule</keyword>
<evidence type="ECO:0000256" key="2">
    <source>
        <dbReference type="ARBA" id="ARBA00004123"/>
    </source>
</evidence>
<evidence type="ECO:0000256" key="10">
    <source>
        <dbReference type="SAM" id="MobiDB-lite"/>
    </source>
</evidence>
<evidence type="ECO:0000256" key="4">
    <source>
        <dbReference type="ARBA" id="ARBA00013508"/>
    </source>
</evidence>
<feature type="compositionally biased region" description="Polar residues" evidence="10">
    <location>
        <begin position="614"/>
        <end position="625"/>
    </location>
</feature>
<proteinExistence type="inferred from homology"/>
<sequence length="653" mass="70271">MDVTEMPNAEPASNPNNCGKKVKNLVNNFTGSSEYRAAFNWPPGSQPLTTSIAPTNQLINANGTSTTSVSLMNGVKSQTIADFSEISANNQSLPQQIPVTSNQFTLAPGPAGLPSHCGMRNEPGEWVKDNPQILFSRATPSPQPDKPGKPITKTEYKKKFKPFSTYVYIPGSGWKKSKKVDSSNATGIAGSSSEGALEWYDEVVERAKKACEFRSRSQFGHPIVGVDHLESIYRKTSSNLWNQPKDRSIAALALATSHHLRVSTRPSKVSSRDSSRDSSKAGSDRITSNHLNASISPQKENSPTARKQFVYLFYFCSSLPCLFKQICLILPLKSIVISFYILMIPFMLLAEKNKPKSHQTAAESKSNAASRKPIPAPKSKSLADKKRSGGLNTPAGARPASVESEGGKIWLKPRKEDKSTTGSDKGDSEKKDSTIKPEDGGDSKRKASEGENGAPAGASSLGTSGSLTPLLSPREKEGRKDEDETASNNTKSPNTSDDQPRSPRPNSLVGSIGSITNGGIDLASPPALPDGPVKTTEIKSPEEVTGVKSPSPELWRVTVDTGTDINWTESKPANIVDNNNKVNSNNNGIGEKDASLESNNDKLEIQSNEKEFSSQKQSGDNPENVKSSANCMVIILSINPAHFELTTSRLSVS</sequence>
<feature type="compositionally biased region" description="Low complexity" evidence="10">
    <location>
        <begin position="574"/>
        <end position="587"/>
    </location>
</feature>
<dbReference type="GO" id="GO:0005814">
    <property type="term" value="C:centriole"/>
    <property type="evidence" value="ECO:0007669"/>
    <property type="project" value="UniProtKB-SubCell"/>
</dbReference>
<evidence type="ECO:0000256" key="5">
    <source>
        <dbReference type="ARBA" id="ARBA00022490"/>
    </source>
</evidence>
<feature type="compositionally biased region" description="Basic and acidic residues" evidence="10">
    <location>
        <begin position="473"/>
        <end position="482"/>
    </location>
</feature>
<dbReference type="Proteomes" id="UP000015104">
    <property type="component" value="Unassembled WGS sequence"/>
</dbReference>
<keyword evidence="7" id="KW-0206">Cytoskeleton</keyword>
<dbReference type="GO" id="GO:0046600">
    <property type="term" value="P:negative regulation of centriole replication"/>
    <property type="evidence" value="ECO:0007669"/>
    <property type="project" value="InterPro"/>
</dbReference>
<feature type="compositionally biased region" description="Basic and acidic residues" evidence="10">
    <location>
        <begin position="590"/>
        <end position="613"/>
    </location>
</feature>
<feature type="region of interest" description="Disordered" evidence="10">
    <location>
        <begin position="566"/>
        <end position="625"/>
    </location>
</feature>
<feature type="compositionally biased region" description="Polar residues" evidence="10">
    <location>
        <begin position="286"/>
        <end position="300"/>
    </location>
</feature>
<accession>T1KI02</accession>
<feature type="compositionally biased region" description="Low complexity" evidence="10">
    <location>
        <begin position="453"/>
        <end position="472"/>
    </location>
</feature>
<feature type="region of interest" description="Disordered" evidence="10">
    <location>
        <begin position="358"/>
        <end position="553"/>
    </location>
</feature>
<comment type="subcellular location">
    <subcellularLocation>
        <location evidence="1">Cytoplasm</location>
        <location evidence="1">Cytoskeleton</location>
        <location evidence="1">Microtubule organizing center</location>
        <location evidence="1">Centrosome</location>
        <location evidence="1">Centriole</location>
    </subcellularLocation>
    <subcellularLocation>
        <location evidence="2">Nucleus</location>
    </subcellularLocation>
</comment>
<feature type="compositionally biased region" description="Polar residues" evidence="10">
    <location>
        <begin position="486"/>
        <end position="497"/>
    </location>
</feature>
<feature type="compositionally biased region" description="Polar residues" evidence="10">
    <location>
        <begin position="504"/>
        <end position="517"/>
    </location>
</feature>
<evidence type="ECO:0000256" key="1">
    <source>
        <dbReference type="ARBA" id="ARBA00004114"/>
    </source>
</evidence>
<reference evidence="11" key="2">
    <citation type="submission" date="2015-06" db="UniProtKB">
        <authorList>
            <consortium name="EnsemblMetazoa"/>
        </authorList>
    </citation>
    <scope>IDENTIFICATION</scope>
</reference>
<evidence type="ECO:0000313" key="12">
    <source>
        <dbReference type="Proteomes" id="UP000015104"/>
    </source>
</evidence>
<dbReference type="InterPro" id="IPR029136">
    <property type="entry name" value="MDM1"/>
</dbReference>
<feature type="compositionally biased region" description="Polar residues" evidence="10">
    <location>
        <begin position="358"/>
        <end position="369"/>
    </location>
</feature>
<evidence type="ECO:0000256" key="3">
    <source>
        <dbReference type="ARBA" id="ARBA00010494"/>
    </source>
</evidence>
<feature type="compositionally biased region" description="Basic and acidic residues" evidence="10">
    <location>
        <begin position="413"/>
        <end position="449"/>
    </location>
</feature>
<organism evidence="11 12">
    <name type="scientific">Tetranychus urticae</name>
    <name type="common">Two-spotted spider mite</name>
    <dbReference type="NCBI Taxonomy" id="32264"/>
    <lineage>
        <taxon>Eukaryota</taxon>
        <taxon>Metazoa</taxon>
        <taxon>Ecdysozoa</taxon>
        <taxon>Arthropoda</taxon>
        <taxon>Chelicerata</taxon>
        <taxon>Arachnida</taxon>
        <taxon>Acari</taxon>
        <taxon>Acariformes</taxon>
        <taxon>Trombidiformes</taxon>
        <taxon>Prostigmata</taxon>
        <taxon>Eleutherengona</taxon>
        <taxon>Raphignathae</taxon>
        <taxon>Tetranychoidea</taxon>
        <taxon>Tetranychidae</taxon>
        <taxon>Tetranychus</taxon>
    </lineage>
</organism>
<keyword evidence="8" id="KW-0539">Nucleus</keyword>
<dbReference type="PANTHER" id="PTHR32078:SF1">
    <property type="entry name" value="NUCLEAR PROTEIN MDM1"/>
    <property type="match status" value="1"/>
</dbReference>
<comment type="function">
    <text evidence="9">Microtubule-binding protein that negatively regulates centriole duplication. Binds to and stabilizes microtubules.</text>
</comment>
<name>T1KI02_TETUR</name>
<feature type="region of interest" description="Disordered" evidence="10">
    <location>
        <begin position="263"/>
        <end position="300"/>
    </location>
</feature>
<evidence type="ECO:0000256" key="6">
    <source>
        <dbReference type="ARBA" id="ARBA00022701"/>
    </source>
</evidence>
<evidence type="ECO:0000313" key="11">
    <source>
        <dbReference type="EnsemblMetazoa" id="tetur11g06270.1"/>
    </source>
</evidence>
<dbReference type="EMBL" id="CAEY01000080">
    <property type="status" value="NOT_ANNOTATED_CDS"/>
    <property type="molecule type" value="Genomic_DNA"/>
</dbReference>
<keyword evidence="12" id="KW-1185">Reference proteome</keyword>
<dbReference type="EnsemblMetazoa" id="tetur11g06270.1">
    <property type="protein sequence ID" value="tetur11g06270.1"/>
    <property type="gene ID" value="tetur11g06270"/>
</dbReference>
<dbReference type="PANTHER" id="PTHR32078">
    <property type="entry name" value="NUCLEAR PROTEIN MDM1"/>
    <property type="match status" value="1"/>
</dbReference>
<dbReference type="GO" id="GO:0005874">
    <property type="term" value="C:microtubule"/>
    <property type="evidence" value="ECO:0007669"/>
    <property type="project" value="UniProtKB-KW"/>
</dbReference>
<evidence type="ECO:0000256" key="8">
    <source>
        <dbReference type="ARBA" id="ARBA00023242"/>
    </source>
</evidence>
<evidence type="ECO:0000256" key="7">
    <source>
        <dbReference type="ARBA" id="ARBA00023212"/>
    </source>
</evidence>
<reference evidence="12" key="1">
    <citation type="submission" date="2011-08" db="EMBL/GenBank/DDBJ databases">
        <authorList>
            <person name="Rombauts S."/>
        </authorList>
    </citation>
    <scope>NUCLEOTIDE SEQUENCE</scope>
    <source>
        <strain evidence="12">London</strain>
    </source>
</reference>
<dbReference type="HOGENOM" id="CLU_077790_0_0_1"/>
<keyword evidence="5" id="KW-0963">Cytoplasm</keyword>
<dbReference type="AlphaFoldDB" id="T1KI02"/>
<comment type="similarity">
    <text evidence="3">Belongs to the MDM1 family.</text>
</comment>